<dbReference type="RefSeq" id="WP_249994992.1">
    <property type="nucleotide sequence ID" value="NZ_CP116221.1"/>
</dbReference>
<proteinExistence type="predicted"/>
<reference evidence="2 3" key="1">
    <citation type="submission" date="2023-01" db="EMBL/GenBank/DDBJ databases">
        <title>Psychroserpens ponticola sp. nov., isolated from seawater.</title>
        <authorList>
            <person name="Kristyanto S."/>
            <person name="Jung J."/>
            <person name="Kim J.M."/>
            <person name="Jeon C.O."/>
        </authorList>
    </citation>
    <scope>NUCLEOTIDE SEQUENCE [LARGE SCALE GENOMIC DNA]</scope>
    <source>
        <strain evidence="2 3">MSW6</strain>
    </source>
</reference>
<accession>A0ABY7RYP2</accession>
<name>A0ABY7RYP2_9FLAO</name>
<dbReference type="Gene3D" id="2.60.40.1930">
    <property type="match status" value="1"/>
</dbReference>
<dbReference type="EMBL" id="CP116221">
    <property type="protein sequence ID" value="WCO02260.1"/>
    <property type="molecule type" value="Genomic_DNA"/>
</dbReference>
<organism evidence="2 3">
    <name type="scientific">Psychroserpens ponticola</name>
    <dbReference type="NCBI Taxonomy" id="2932268"/>
    <lineage>
        <taxon>Bacteria</taxon>
        <taxon>Pseudomonadati</taxon>
        <taxon>Bacteroidota</taxon>
        <taxon>Flavobacteriia</taxon>
        <taxon>Flavobacteriales</taxon>
        <taxon>Flavobacteriaceae</taxon>
        <taxon>Psychroserpens</taxon>
    </lineage>
</organism>
<feature type="signal peptide" evidence="1">
    <location>
        <begin position="1"/>
        <end position="21"/>
    </location>
</feature>
<feature type="chain" id="PRO_5046055017" description="TonB-dependent receptor plug domain-containing protein" evidence="1">
    <location>
        <begin position="22"/>
        <end position="807"/>
    </location>
</feature>
<dbReference type="Proteomes" id="UP001202717">
    <property type="component" value="Chromosome"/>
</dbReference>
<evidence type="ECO:0000313" key="2">
    <source>
        <dbReference type="EMBL" id="WCO02260.1"/>
    </source>
</evidence>
<sequence length="807" mass="92063">MKKQHLVLFVLLSFLVNLTNAQVERKNQLEDTYASYYSIERETIHLHLNKNVFILEEPVWFKAYIYNKDTNKPAINSTNIFVSLYDEKGKEIDKKLFFAQNGVVSGTMELSSAVTPGNYYLRAYTNWMNNFPEDESFTSLPIHVVNPYKEELEAFQDEETATPHDVQFLPEGGYAIENSNNTIGVKVSNLNQNESKIKGSIFDNNTTEVLTFETNSFGHGKFNLIYEKDKTYYAVYTINNKEEKTFLPKPKPTGFNITIDNYSNEKYTYINLKTNANTLELNKGKTYYLVINQNSKISVVNLDLNNLKTQNTIPVESANLVPGVNTIALFDDNSNPILERLIFNYQNINVASVNTNIKKVKDSITVNLKVNTQNNQNQLSQLSVSTLPNINITNASNADIMSSFLIHPYIKGQVQNASHYFKNVDRLKKYDLDLLLLTQGWSKYEWKNIKKGQLPVTYGFEVGLKIEGTFNRYAKKHRSNKTQMFSMTNGVNENTTIDQNTNTFVFDNYFLKDGAVINFSLYENDKAVPKVNPVIQTINGKRELMHAFKSKTKVIRKKSTQSDLRTAFKAYNIEKLDTVNLSYKKKKVVEKPLKHEKSYIANKYSNGIKIDSMIERTYFNISDLINANGFVVEDLAGTGFTRIKNRNPVTYLGSNEPILIIDNVNLGNNYDMLFNLTFEDIDEIYINTNGLGYGAAAAAGVIRIYRKDGSQSLEKIKLREYGDVVIKNGFSIEKKFYTPAYYFKSDDVLSEFACLDWASNITTNDLGMYTYKMKDSGLNDLVLVIQGFTSTGELISEIKTVKVDKNQ</sequence>
<gene>
    <name evidence="2" type="ORF">MUN68_001930</name>
</gene>
<evidence type="ECO:0000256" key="1">
    <source>
        <dbReference type="SAM" id="SignalP"/>
    </source>
</evidence>
<keyword evidence="3" id="KW-1185">Reference proteome</keyword>
<protein>
    <recommendedName>
        <fullName evidence="4">TonB-dependent receptor plug domain-containing protein</fullName>
    </recommendedName>
</protein>
<evidence type="ECO:0008006" key="4">
    <source>
        <dbReference type="Google" id="ProtNLM"/>
    </source>
</evidence>
<keyword evidence="1" id="KW-0732">Signal</keyword>
<evidence type="ECO:0000313" key="3">
    <source>
        <dbReference type="Proteomes" id="UP001202717"/>
    </source>
</evidence>